<dbReference type="NCBIfam" id="NF004347">
    <property type="entry name" value="PRK05728.1-4"/>
    <property type="match status" value="1"/>
</dbReference>
<dbReference type="GO" id="GO:0003887">
    <property type="term" value="F:DNA-directed DNA polymerase activity"/>
    <property type="evidence" value="ECO:0007669"/>
    <property type="project" value="UniProtKB-EC"/>
</dbReference>
<dbReference type="Gene3D" id="3.40.50.10110">
    <property type="entry name" value="DNA polymerase III subunit chi"/>
    <property type="match status" value="1"/>
</dbReference>
<protein>
    <submittedName>
        <fullName evidence="1">DNA polymerase-3 subunit chi</fullName>
        <ecNumber evidence="1">2.7.7.7</ecNumber>
    </submittedName>
</protein>
<dbReference type="SUPFAM" id="SSF102400">
    <property type="entry name" value="DNA polymerase III chi subunit"/>
    <property type="match status" value="1"/>
</dbReference>
<keyword evidence="1" id="KW-0548">Nucleotidyltransferase</keyword>
<accession>A0ABU0J3W9</accession>
<dbReference type="Proteomes" id="UP001242480">
    <property type="component" value="Unassembled WGS sequence"/>
</dbReference>
<dbReference type="InterPro" id="IPR036768">
    <property type="entry name" value="PolIII_chi_sf"/>
</dbReference>
<keyword evidence="1" id="KW-0808">Transferase</keyword>
<sequence>MTEALFYHLQRVPLERVLPDLLERSIGRGWRCAVQASEERVRALDDLLWTFSEASFLPHGVEADDGARQPIVLVTHAGNPNGAVVRFLVDGAALPEEPNAYERLVVLFDGNDEDAVATAREHWKVAKGLGLAATYWQQNEQGRWEKRA</sequence>
<proteinExistence type="predicted"/>
<organism evidence="1 2">
    <name type="scientific">Labrys wisconsinensis</name>
    <dbReference type="NCBI Taxonomy" id="425677"/>
    <lineage>
        <taxon>Bacteria</taxon>
        <taxon>Pseudomonadati</taxon>
        <taxon>Pseudomonadota</taxon>
        <taxon>Alphaproteobacteria</taxon>
        <taxon>Hyphomicrobiales</taxon>
        <taxon>Xanthobacteraceae</taxon>
        <taxon>Labrys</taxon>
    </lineage>
</organism>
<evidence type="ECO:0000313" key="2">
    <source>
        <dbReference type="Proteomes" id="UP001242480"/>
    </source>
</evidence>
<evidence type="ECO:0000313" key="1">
    <source>
        <dbReference type="EMBL" id="MDQ0468315.1"/>
    </source>
</evidence>
<dbReference type="Pfam" id="PF04364">
    <property type="entry name" value="DNA_pol3_chi"/>
    <property type="match status" value="1"/>
</dbReference>
<dbReference type="PANTHER" id="PTHR38767">
    <property type="entry name" value="DNA POLYMERASE III SUBUNIT CHI"/>
    <property type="match status" value="1"/>
</dbReference>
<reference evidence="1 2" key="1">
    <citation type="submission" date="2023-07" db="EMBL/GenBank/DDBJ databases">
        <title>Genomic Encyclopedia of Type Strains, Phase IV (KMG-IV): sequencing the most valuable type-strain genomes for metagenomic binning, comparative biology and taxonomic classification.</title>
        <authorList>
            <person name="Goeker M."/>
        </authorList>
    </citation>
    <scope>NUCLEOTIDE SEQUENCE [LARGE SCALE GENOMIC DNA]</scope>
    <source>
        <strain evidence="1 2">DSM 19619</strain>
    </source>
</reference>
<gene>
    <name evidence="1" type="ORF">QO011_001315</name>
</gene>
<dbReference type="RefSeq" id="WP_307269381.1">
    <property type="nucleotide sequence ID" value="NZ_JAUSVX010000002.1"/>
</dbReference>
<keyword evidence="2" id="KW-1185">Reference proteome</keyword>
<dbReference type="EC" id="2.7.7.7" evidence="1"/>
<name>A0ABU0J3W9_9HYPH</name>
<dbReference type="PANTHER" id="PTHR38767:SF1">
    <property type="entry name" value="DNA POLYMERASE III SUBUNIT CHI"/>
    <property type="match status" value="1"/>
</dbReference>
<dbReference type="InterPro" id="IPR007459">
    <property type="entry name" value="DNA_pol3_chi"/>
</dbReference>
<comment type="caution">
    <text evidence="1">The sequence shown here is derived from an EMBL/GenBank/DDBJ whole genome shotgun (WGS) entry which is preliminary data.</text>
</comment>
<dbReference type="EMBL" id="JAUSVX010000002">
    <property type="protein sequence ID" value="MDQ0468315.1"/>
    <property type="molecule type" value="Genomic_DNA"/>
</dbReference>